<dbReference type="InterPro" id="IPR036872">
    <property type="entry name" value="CH_dom_sf"/>
</dbReference>
<keyword evidence="5" id="KW-0677">Repeat</keyword>
<keyword evidence="8" id="KW-0206">Cytoskeleton</keyword>
<dbReference type="SUPFAM" id="SSF47576">
    <property type="entry name" value="Calponin-homology domain, CH-domain"/>
    <property type="match status" value="1"/>
</dbReference>
<name>A0A315W9F6_GAMAF</name>
<dbReference type="FunFam" id="1.10.418.10:FF:000011">
    <property type="entry name" value="Parvin, beta"/>
    <property type="match status" value="1"/>
</dbReference>
<dbReference type="GO" id="GO:0030036">
    <property type="term" value="P:actin cytoskeleton organization"/>
    <property type="evidence" value="ECO:0007669"/>
    <property type="project" value="InterPro"/>
</dbReference>
<dbReference type="PANTHER" id="PTHR12114:SF1">
    <property type="entry name" value="GAMMA-PARVIN"/>
    <property type="match status" value="1"/>
</dbReference>
<dbReference type="GO" id="GO:0034446">
    <property type="term" value="P:substrate adhesion-dependent cell spreading"/>
    <property type="evidence" value="ECO:0007669"/>
    <property type="project" value="TreeGrafter"/>
</dbReference>
<dbReference type="AlphaFoldDB" id="A0A315W9F6"/>
<evidence type="ECO:0000256" key="2">
    <source>
        <dbReference type="ARBA" id="ARBA00004245"/>
    </source>
</evidence>
<gene>
    <name evidence="10" type="ORF">CCH79_00016353</name>
</gene>
<evidence type="ECO:0000256" key="6">
    <source>
        <dbReference type="ARBA" id="ARBA00022889"/>
    </source>
</evidence>
<dbReference type="STRING" id="33528.ENSGAFP00000002933"/>
<comment type="similarity">
    <text evidence="3">Belongs to the parvin family.</text>
</comment>
<evidence type="ECO:0000256" key="7">
    <source>
        <dbReference type="ARBA" id="ARBA00023203"/>
    </source>
</evidence>
<comment type="subcellular location">
    <subcellularLocation>
        <location evidence="2">Cytoplasm</location>
        <location evidence="2">Cytoskeleton</location>
    </subcellularLocation>
    <subcellularLocation>
        <location evidence="1">Cytoplasm</location>
        <location evidence="1">Myofibril</location>
        <location evidence="1">Sarcomere</location>
        <location evidence="1">Z line</location>
    </subcellularLocation>
</comment>
<evidence type="ECO:0000256" key="8">
    <source>
        <dbReference type="ARBA" id="ARBA00023212"/>
    </source>
</evidence>
<dbReference type="GO" id="GO:0071963">
    <property type="term" value="P:establishment or maintenance of cell polarity regulating cell shape"/>
    <property type="evidence" value="ECO:0007669"/>
    <property type="project" value="TreeGrafter"/>
</dbReference>
<dbReference type="PANTHER" id="PTHR12114">
    <property type="entry name" value="PARVIN"/>
    <property type="match status" value="1"/>
</dbReference>
<dbReference type="GO" id="GO:0030018">
    <property type="term" value="C:Z disc"/>
    <property type="evidence" value="ECO:0007669"/>
    <property type="project" value="UniProtKB-SubCell"/>
</dbReference>
<reference evidence="10 11" key="1">
    <citation type="journal article" date="2018" name="G3 (Bethesda)">
        <title>A High-Quality Reference Genome for the Invasive Mosquitofish Gambusia affinis Using a Chicago Library.</title>
        <authorList>
            <person name="Hoffberg S.L."/>
            <person name="Troendle N.J."/>
            <person name="Glenn T.C."/>
            <person name="Mahmud O."/>
            <person name="Louha S."/>
            <person name="Chalopin D."/>
            <person name="Bennetzen J.L."/>
            <person name="Mauricio R."/>
        </authorList>
    </citation>
    <scope>NUCLEOTIDE SEQUENCE [LARGE SCALE GENOMIC DNA]</scope>
    <source>
        <strain evidence="10">NE01/NJP1002.9</strain>
        <tissue evidence="10">Muscle</tissue>
    </source>
</reference>
<dbReference type="PROSITE" id="PS50021">
    <property type="entry name" value="CH"/>
    <property type="match status" value="2"/>
</dbReference>
<feature type="domain" description="Calponin-homology (CH)" evidence="9">
    <location>
        <begin position="412"/>
        <end position="519"/>
    </location>
</feature>
<dbReference type="GO" id="GO:0015629">
    <property type="term" value="C:actin cytoskeleton"/>
    <property type="evidence" value="ECO:0007669"/>
    <property type="project" value="TreeGrafter"/>
</dbReference>
<dbReference type="InterPro" id="IPR001715">
    <property type="entry name" value="CH_dom"/>
</dbReference>
<dbReference type="GO" id="GO:0005925">
    <property type="term" value="C:focal adhesion"/>
    <property type="evidence" value="ECO:0007669"/>
    <property type="project" value="TreeGrafter"/>
</dbReference>
<evidence type="ECO:0000256" key="4">
    <source>
        <dbReference type="ARBA" id="ARBA00022490"/>
    </source>
</evidence>
<dbReference type="FunFam" id="1.10.418.10:FF:000015">
    <property type="entry name" value="Parvin beta"/>
    <property type="match status" value="1"/>
</dbReference>
<dbReference type="GO" id="GO:0003779">
    <property type="term" value="F:actin binding"/>
    <property type="evidence" value="ECO:0007669"/>
    <property type="project" value="UniProtKB-KW"/>
</dbReference>
<organism evidence="10 11">
    <name type="scientific">Gambusia affinis</name>
    <name type="common">Western mosquitofish</name>
    <name type="synonym">Heterandria affinis</name>
    <dbReference type="NCBI Taxonomy" id="33528"/>
    <lineage>
        <taxon>Eukaryota</taxon>
        <taxon>Metazoa</taxon>
        <taxon>Chordata</taxon>
        <taxon>Craniata</taxon>
        <taxon>Vertebrata</taxon>
        <taxon>Euteleostomi</taxon>
        <taxon>Actinopterygii</taxon>
        <taxon>Neopterygii</taxon>
        <taxon>Teleostei</taxon>
        <taxon>Neoteleostei</taxon>
        <taxon>Acanthomorphata</taxon>
        <taxon>Ovalentaria</taxon>
        <taxon>Atherinomorphae</taxon>
        <taxon>Cyprinodontiformes</taxon>
        <taxon>Poeciliidae</taxon>
        <taxon>Poeciliinae</taxon>
        <taxon>Gambusia</taxon>
    </lineage>
</organism>
<evidence type="ECO:0000256" key="5">
    <source>
        <dbReference type="ARBA" id="ARBA00022737"/>
    </source>
</evidence>
<dbReference type="SMART" id="SM00033">
    <property type="entry name" value="CH"/>
    <property type="match status" value="2"/>
</dbReference>
<dbReference type="GO" id="GO:0030031">
    <property type="term" value="P:cell projection assembly"/>
    <property type="evidence" value="ECO:0007669"/>
    <property type="project" value="TreeGrafter"/>
</dbReference>
<evidence type="ECO:0000259" key="9">
    <source>
        <dbReference type="PROSITE" id="PS50021"/>
    </source>
</evidence>
<evidence type="ECO:0000313" key="10">
    <source>
        <dbReference type="EMBL" id="PWA28485.1"/>
    </source>
</evidence>
<keyword evidence="6" id="KW-0130">Cell adhesion</keyword>
<comment type="caution">
    <text evidence="10">The sequence shown here is derived from an EMBL/GenBank/DDBJ whole genome shotgun (WGS) entry which is preliminary data.</text>
</comment>
<accession>A0A315W9F6</accession>
<protein>
    <recommendedName>
        <fullName evidence="9">Calponin-homology (CH) domain-containing protein</fullName>
    </recommendedName>
</protein>
<feature type="domain" description="Calponin-homology (CH)" evidence="9">
    <location>
        <begin position="240"/>
        <end position="348"/>
    </location>
</feature>
<dbReference type="Pfam" id="PF00307">
    <property type="entry name" value="CH"/>
    <property type="match status" value="2"/>
</dbReference>
<keyword evidence="11" id="KW-1185">Reference proteome</keyword>
<dbReference type="Proteomes" id="UP000250572">
    <property type="component" value="Unassembled WGS sequence"/>
</dbReference>
<dbReference type="CDD" id="cd21307">
    <property type="entry name" value="CH_PARVG_rpt2"/>
    <property type="match status" value="1"/>
</dbReference>
<dbReference type="Gene3D" id="1.10.418.10">
    <property type="entry name" value="Calponin-like domain"/>
    <property type="match status" value="2"/>
</dbReference>
<dbReference type="InterPro" id="IPR028433">
    <property type="entry name" value="Parvin"/>
</dbReference>
<sequence length="521" mass="58038">MSESIKLNQKQCVALTVFPASQESPGLGHRRVFKWVSAEVWTSLSALSLCSSSGCGRAVKPGDLLKTHSAPVLDVELTRLDSRCQQTEPANHKERINVFSRNSPGLVVVALRELAEDGETQTRVGLNTQDYAEINAERTGDRSESRKWSTARGILGEYNQNKHSWEKWLALFLGRRLRASDSSADSCQQVSKVTELSRGGEMEAAAFEYHKKEEALEVESFQGEKRKLIQPTSLKDPKLENLKQALVDWINKTLKAEHIVIQSLEEDLYDGLVLHHLLARLGNVKLDVEEIALTSSSQLRKLEAVMTELDKMLGVEDSCPIKWDVKLIHNKDLLATIHLLVAMAKAFDPELNLPPNVKIDVVIVEVSKSGIKSEVQTEVLTEDSNAGSDSSGYPKREDPIEQLLKLEANKVNTVKKAILHFVNQNMATLGLQVADMEKQFADGVILLLLIGQLEGFFIPLVDFHLTPVNDAEMLHNVTLALDLLEDIGLQLPNIDPQDIVSQDVAATLKVLYALFRKHKRN</sequence>
<evidence type="ECO:0000313" key="11">
    <source>
        <dbReference type="Proteomes" id="UP000250572"/>
    </source>
</evidence>
<keyword evidence="4" id="KW-0963">Cytoplasm</keyword>
<dbReference type="EMBL" id="NHOQ01000831">
    <property type="protein sequence ID" value="PWA28485.1"/>
    <property type="molecule type" value="Genomic_DNA"/>
</dbReference>
<keyword evidence="7" id="KW-0009">Actin-binding</keyword>
<evidence type="ECO:0000256" key="3">
    <source>
        <dbReference type="ARBA" id="ARBA00005666"/>
    </source>
</evidence>
<proteinExistence type="inferred from homology"/>
<evidence type="ECO:0000256" key="1">
    <source>
        <dbReference type="ARBA" id="ARBA00004216"/>
    </source>
</evidence>